<keyword evidence="2" id="KW-1185">Reference proteome</keyword>
<dbReference type="Proteomes" id="UP000037069">
    <property type="component" value="Unassembled WGS sequence"/>
</dbReference>
<protein>
    <submittedName>
        <fullName evidence="1">Uncharacterized protein</fullName>
    </submittedName>
</protein>
<reference evidence="1 2" key="1">
    <citation type="journal article" date="2015" name="Nat. Commun.">
        <title>Lucilia cuprina genome unlocks parasitic fly biology to underpin future interventions.</title>
        <authorList>
            <person name="Anstead C.A."/>
            <person name="Korhonen P.K."/>
            <person name="Young N.D."/>
            <person name="Hall R.S."/>
            <person name="Jex A.R."/>
            <person name="Murali S.C."/>
            <person name="Hughes D.S."/>
            <person name="Lee S.F."/>
            <person name="Perry T."/>
            <person name="Stroehlein A.J."/>
            <person name="Ansell B.R."/>
            <person name="Breugelmans B."/>
            <person name="Hofmann A."/>
            <person name="Qu J."/>
            <person name="Dugan S."/>
            <person name="Lee S.L."/>
            <person name="Chao H."/>
            <person name="Dinh H."/>
            <person name="Han Y."/>
            <person name="Doddapaneni H.V."/>
            <person name="Worley K.C."/>
            <person name="Muzny D.M."/>
            <person name="Ioannidis P."/>
            <person name="Waterhouse R.M."/>
            <person name="Zdobnov E.M."/>
            <person name="James P.J."/>
            <person name="Bagnall N.H."/>
            <person name="Kotze A.C."/>
            <person name="Gibbs R.A."/>
            <person name="Richards S."/>
            <person name="Batterham P."/>
            <person name="Gasser R.B."/>
        </authorList>
    </citation>
    <scope>NUCLEOTIDE SEQUENCE [LARGE SCALE GENOMIC DNA]</scope>
    <source>
        <strain evidence="1 2">LS</strain>
        <tissue evidence="1">Full body</tissue>
    </source>
</reference>
<evidence type="ECO:0000313" key="2">
    <source>
        <dbReference type="Proteomes" id="UP000037069"/>
    </source>
</evidence>
<organism evidence="1 2">
    <name type="scientific">Lucilia cuprina</name>
    <name type="common">Green bottle fly</name>
    <name type="synonym">Australian sheep blowfly</name>
    <dbReference type="NCBI Taxonomy" id="7375"/>
    <lineage>
        <taxon>Eukaryota</taxon>
        <taxon>Metazoa</taxon>
        <taxon>Ecdysozoa</taxon>
        <taxon>Arthropoda</taxon>
        <taxon>Hexapoda</taxon>
        <taxon>Insecta</taxon>
        <taxon>Pterygota</taxon>
        <taxon>Neoptera</taxon>
        <taxon>Endopterygota</taxon>
        <taxon>Diptera</taxon>
        <taxon>Brachycera</taxon>
        <taxon>Muscomorpha</taxon>
        <taxon>Oestroidea</taxon>
        <taxon>Calliphoridae</taxon>
        <taxon>Luciliinae</taxon>
        <taxon>Lucilia</taxon>
    </lineage>
</organism>
<dbReference type="AlphaFoldDB" id="A0A0L0CMF7"/>
<name>A0A0L0CMF7_LUCCU</name>
<comment type="caution">
    <text evidence="1">The sequence shown here is derived from an EMBL/GenBank/DDBJ whole genome shotgun (WGS) entry which is preliminary data.</text>
</comment>
<accession>A0A0L0CMF7</accession>
<evidence type="ECO:0000313" key="1">
    <source>
        <dbReference type="EMBL" id="KNC33533.1"/>
    </source>
</evidence>
<gene>
    <name evidence="1" type="ORF">FF38_03863</name>
</gene>
<dbReference type="EMBL" id="JRES01000182">
    <property type="protein sequence ID" value="KNC33533.1"/>
    <property type="molecule type" value="Genomic_DNA"/>
</dbReference>
<proteinExistence type="predicted"/>
<sequence>MDERTNVQKLPPAFFIEEQRGDGAHVKLSTFLGLAFEPKVVGVGSACKILPMASRRRFEPSQLVSLFWKLNHSHYLQAINLPDGTKFRKNWQPVVTDHLVRPYVKSLLGNAEDAFDYYQTTAVIFVFIPNYSVFMDITFMRNWALTSSKTKTIQSP</sequence>